<proteinExistence type="predicted"/>
<feature type="region of interest" description="Disordered" evidence="1">
    <location>
        <begin position="74"/>
        <end position="104"/>
    </location>
</feature>
<comment type="caution">
    <text evidence="2">The sequence shown here is derived from an EMBL/GenBank/DDBJ whole genome shotgun (WGS) entry which is preliminary data.</text>
</comment>
<organism evidence="2 3">
    <name type="scientific">Hohenbuehelia grisea</name>
    <dbReference type="NCBI Taxonomy" id="104357"/>
    <lineage>
        <taxon>Eukaryota</taxon>
        <taxon>Fungi</taxon>
        <taxon>Dikarya</taxon>
        <taxon>Basidiomycota</taxon>
        <taxon>Agaricomycotina</taxon>
        <taxon>Agaricomycetes</taxon>
        <taxon>Agaricomycetidae</taxon>
        <taxon>Agaricales</taxon>
        <taxon>Pleurotineae</taxon>
        <taxon>Pleurotaceae</taxon>
        <taxon>Hohenbuehelia</taxon>
    </lineage>
</organism>
<accession>A0ABR3JA70</accession>
<evidence type="ECO:0000313" key="3">
    <source>
        <dbReference type="Proteomes" id="UP001556367"/>
    </source>
</evidence>
<sequence length="104" mass="11002">MNAAVCGISVPQADSSHLQQCFVQRIKPSSGALGAQLALLRDPRATTTAPSTPPCTRAFSSTVKPTTEVLFLSHLAPEPPTDQLPEPTATASSTSRMQRPPVDY</sequence>
<dbReference type="Proteomes" id="UP001556367">
    <property type="component" value="Unassembled WGS sequence"/>
</dbReference>
<protein>
    <submittedName>
        <fullName evidence="2">Uncharacterized protein</fullName>
    </submittedName>
</protein>
<keyword evidence="3" id="KW-1185">Reference proteome</keyword>
<evidence type="ECO:0000256" key="1">
    <source>
        <dbReference type="SAM" id="MobiDB-lite"/>
    </source>
</evidence>
<evidence type="ECO:0000313" key="2">
    <source>
        <dbReference type="EMBL" id="KAL0952382.1"/>
    </source>
</evidence>
<reference evidence="3" key="1">
    <citation type="submission" date="2024-06" db="EMBL/GenBank/DDBJ databases">
        <title>Multi-omics analyses provide insights into the biosynthesis of the anticancer antibiotic pleurotin in Hohenbuehelia grisea.</title>
        <authorList>
            <person name="Weaver J.A."/>
            <person name="Alberti F."/>
        </authorList>
    </citation>
    <scope>NUCLEOTIDE SEQUENCE [LARGE SCALE GENOMIC DNA]</scope>
    <source>
        <strain evidence="3">T-177</strain>
    </source>
</reference>
<name>A0ABR3JA70_9AGAR</name>
<gene>
    <name evidence="2" type="ORF">HGRIS_006659</name>
</gene>
<dbReference type="EMBL" id="JASNQZ010000010">
    <property type="protein sequence ID" value="KAL0952382.1"/>
    <property type="molecule type" value="Genomic_DNA"/>
</dbReference>